<gene>
    <name evidence="2" type="ORF">SAMN04490247_0807</name>
</gene>
<proteinExistence type="predicted"/>
<evidence type="ECO:0000313" key="3">
    <source>
        <dbReference type="Proteomes" id="UP000199225"/>
    </source>
</evidence>
<evidence type="ECO:0000313" key="2">
    <source>
        <dbReference type="EMBL" id="SDJ11689.1"/>
    </source>
</evidence>
<name>A0A1G8R3Z4_9BACI</name>
<keyword evidence="3" id="KW-1185">Reference proteome</keyword>
<evidence type="ECO:0000256" key="1">
    <source>
        <dbReference type="SAM" id="Phobius"/>
    </source>
</evidence>
<keyword evidence="1" id="KW-0812">Transmembrane</keyword>
<feature type="transmembrane region" description="Helical" evidence="1">
    <location>
        <begin position="35"/>
        <end position="54"/>
    </location>
</feature>
<protein>
    <submittedName>
        <fullName evidence="2">Uncharacterized protein</fullName>
    </submittedName>
</protein>
<sequence length="101" mass="11597">MVFSKKFTGVVQERNGSEGMVSFLCDDFKGRWRKMGILVSIVIIVSLWSITNTLEKLVGKVMKNLDYQNERLASIEELLRKREGKDIGSVENSSRKRDEDL</sequence>
<accession>A0A1G8R3Z4</accession>
<keyword evidence="1" id="KW-0472">Membrane</keyword>
<keyword evidence="1" id="KW-1133">Transmembrane helix</keyword>
<dbReference type="Proteomes" id="UP000199225">
    <property type="component" value="Unassembled WGS sequence"/>
</dbReference>
<dbReference type="STRING" id="86666.SAMN04490247_0807"/>
<dbReference type="AlphaFoldDB" id="A0A1G8R3Z4"/>
<dbReference type="EMBL" id="FNEV01000002">
    <property type="protein sequence ID" value="SDJ11689.1"/>
    <property type="molecule type" value="Genomic_DNA"/>
</dbReference>
<organism evidence="2 3">
    <name type="scientific">Salimicrobium halophilum</name>
    <dbReference type="NCBI Taxonomy" id="86666"/>
    <lineage>
        <taxon>Bacteria</taxon>
        <taxon>Bacillati</taxon>
        <taxon>Bacillota</taxon>
        <taxon>Bacilli</taxon>
        <taxon>Bacillales</taxon>
        <taxon>Bacillaceae</taxon>
        <taxon>Salimicrobium</taxon>
    </lineage>
</organism>
<reference evidence="3" key="1">
    <citation type="submission" date="2016-10" db="EMBL/GenBank/DDBJ databases">
        <authorList>
            <person name="Varghese N."/>
            <person name="Submissions S."/>
        </authorList>
    </citation>
    <scope>NUCLEOTIDE SEQUENCE [LARGE SCALE GENOMIC DNA]</scope>
    <source>
        <strain evidence="3">DSM 4771</strain>
    </source>
</reference>